<dbReference type="OrthoDB" id="9795498at2"/>
<keyword evidence="2" id="KW-1185">Reference proteome</keyword>
<gene>
    <name evidence="1" type="ORF">WH52_13240</name>
</gene>
<dbReference type="AlphaFoldDB" id="A0A1Y2P9A2"/>
<name>A0A1Y2P9A2_9FLAO</name>
<comment type="caution">
    <text evidence="1">The sequence shown here is derived from an EMBL/GenBank/DDBJ whole genome shotgun (WGS) entry which is preliminary data.</text>
</comment>
<accession>A0A1Y2P9A2</accession>
<evidence type="ECO:0008006" key="3">
    <source>
        <dbReference type="Google" id="ProtNLM"/>
    </source>
</evidence>
<dbReference type="Proteomes" id="UP000194221">
    <property type="component" value="Unassembled WGS sequence"/>
</dbReference>
<proteinExistence type="predicted"/>
<dbReference type="RefSeq" id="WP_086031528.1">
    <property type="nucleotide sequence ID" value="NZ_LAPZ01000015.1"/>
</dbReference>
<organism evidence="1 2">
    <name type="scientific">Tenacibaculum holothuriorum</name>
    <dbReference type="NCBI Taxonomy" id="1635173"/>
    <lineage>
        <taxon>Bacteria</taxon>
        <taxon>Pseudomonadati</taxon>
        <taxon>Bacteroidota</taxon>
        <taxon>Flavobacteriia</taxon>
        <taxon>Flavobacteriales</taxon>
        <taxon>Flavobacteriaceae</taxon>
        <taxon>Tenacibaculum</taxon>
    </lineage>
</organism>
<dbReference type="Pfam" id="PF13578">
    <property type="entry name" value="Methyltransf_24"/>
    <property type="match status" value="1"/>
</dbReference>
<dbReference type="SUPFAM" id="SSF53335">
    <property type="entry name" value="S-adenosyl-L-methionine-dependent methyltransferases"/>
    <property type="match status" value="1"/>
</dbReference>
<dbReference type="STRING" id="1635173.WH52_13240"/>
<sequence>MIKIISKLLDLLLLPFIIPSAIVFKFVRRVGLHRLSLSKKVLLKIGVLPITSHYYDPLFLKKDLQKPLDQERNLPAIDWNVKEQLNLLNSFSYAEEFNGFSNSFVDELTFHFNNNSFCSGDAEYWYNIIRHKKPNRIIEIGSGHSTKIARKAIERNKELDNNYNCEHICIEPFEMPWLEKLGIKIIREKVENVDLSFFTTLQENDILFIDSSHIIRPQGDVLYEFLEILPSLNKGVIVHIHDIFSPRNYLEEWVFGEYKLWNEQYILEAFLTSNKNWRIIGALNYLKHNYYNELLAQCPRLTPKREPGSFYIVKN</sequence>
<evidence type="ECO:0000313" key="1">
    <source>
        <dbReference type="EMBL" id="OSY87024.1"/>
    </source>
</evidence>
<dbReference type="EMBL" id="LAPZ01000015">
    <property type="protein sequence ID" value="OSY87024.1"/>
    <property type="molecule type" value="Genomic_DNA"/>
</dbReference>
<reference evidence="1 2" key="1">
    <citation type="submission" date="2015-03" db="EMBL/GenBank/DDBJ databases">
        <title>Genome sequence of Tenacibaculum sp. S2-2, isolated from intestinal microbiota of sea cucumber, Apostichopus japonicas.</title>
        <authorList>
            <person name="Shao Z."/>
            <person name="Wang L."/>
            <person name="Li X."/>
        </authorList>
    </citation>
    <scope>NUCLEOTIDE SEQUENCE [LARGE SCALE GENOMIC DNA]</scope>
    <source>
        <strain evidence="1 2">S2-2</strain>
    </source>
</reference>
<dbReference type="InterPro" id="IPR029063">
    <property type="entry name" value="SAM-dependent_MTases_sf"/>
</dbReference>
<dbReference type="Gene3D" id="3.40.50.150">
    <property type="entry name" value="Vaccinia Virus protein VP39"/>
    <property type="match status" value="1"/>
</dbReference>
<evidence type="ECO:0000313" key="2">
    <source>
        <dbReference type="Proteomes" id="UP000194221"/>
    </source>
</evidence>
<protein>
    <recommendedName>
        <fullName evidence="3">Methyltransferase domain-containing protein</fullName>
    </recommendedName>
</protein>
<dbReference type="InParanoid" id="A0A1Y2P9A2"/>